<evidence type="ECO:0000256" key="1">
    <source>
        <dbReference type="ARBA" id="ARBA00004141"/>
    </source>
</evidence>
<evidence type="ECO:0000256" key="5">
    <source>
        <dbReference type="ARBA" id="ARBA00023136"/>
    </source>
</evidence>
<dbReference type="Gene3D" id="1.20.1250.20">
    <property type="entry name" value="MFS general substrate transporter like domains"/>
    <property type="match status" value="2"/>
</dbReference>
<keyword evidence="7" id="KW-1185">Reference proteome</keyword>
<protein>
    <submittedName>
        <fullName evidence="8">Uncharacterized protein LOC111133748 isoform X1</fullName>
    </submittedName>
</protein>
<dbReference type="CDD" id="cd17353">
    <property type="entry name" value="MFS_OFA_like"/>
    <property type="match status" value="1"/>
</dbReference>
<sequence length="460" mass="51176">MVLRRKWRGYTVVLGGVLIHLTLGTIYTFGNMTPYMTSYMKKHKVDESLNYAESTWISSIAAMGQGMSMFLGGILYRALGPKVSTLLGAWLASAGVALTYFTIKVSFYWTLFTYGFMFGIGVGIAYATPMGCAMKWLPDKKGLVNGCVVAGFGGGAFIFDQIQTAYINPGNHKTNFDENGEKYFQQDDILDRVPFCFLLLGGCYAAMQFVGVMLLRDPPEECHSLINSKESLNSAIDDEIKETTPMILKNENTGYNEDESEERNLTPRETLQQPEFYKLWFMYLFNGQGISFISSLYKAFGQTFIADDYFLAIVGSLAAVCNGAGRIMWGALADKFCFKTAMVFSTGLFSFFILSFELTSLAGKPLYLIWVCCLFLSFSGNFSLLPTATAKAFGKTHYGVNYGMVFTSSVISAPISALLTSKLKAIIHWYGMFYMVAFFSFVSMCLAWSFNVKNSKNADI</sequence>
<evidence type="ECO:0000313" key="7">
    <source>
        <dbReference type="Proteomes" id="UP000694844"/>
    </source>
</evidence>
<dbReference type="InterPro" id="IPR052983">
    <property type="entry name" value="MFS_Riboflavin_Transporter"/>
</dbReference>
<dbReference type="InterPro" id="IPR011701">
    <property type="entry name" value="MFS"/>
</dbReference>
<dbReference type="RefSeq" id="XP_022338088.1">
    <property type="nucleotide sequence ID" value="XM_022482380.1"/>
</dbReference>
<keyword evidence="2" id="KW-0813">Transport</keyword>
<keyword evidence="5 6" id="KW-0472">Membrane</keyword>
<feature type="transmembrane region" description="Helical" evidence="6">
    <location>
        <begin position="142"/>
        <end position="159"/>
    </location>
</feature>
<evidence type="ECO:0000256" key="6">
    <source>
        <dbReference type="SAM" id="Phobius"/>
    </source>
</evidence>
<feature type="transmembrane region" description="Helical" evidence="6">
    <location>
        <begin position="309"/>
        <end position="329"/>
    </location>
</feature>
<proteinExistence type="predicted"/>
<dbReference type="Proteomes" id="UP000694844">
    <property type="component" value="Chromosome 5"/>
</dbReference>
<feature type="transmembrane region" description="Helical" evidence="6">
    <location>
        <begin position="83"/>
        <end position="101"/>
    </location>
</feature>
<dbReference type="InterPro" id="IPR036259">
    <property type="entry name" value="MFS_trans_sf"/>
</dbReference>
<feature type="transmembrane region" description="Helical" evidence="6">
    <location>
        <begin position="192"/>
        <end position="215"/>
    </location>
</feature>
<keyword evidence="4 6" id="KW-1133">Transmembrane helix</keyword>
<feature type="transmembrane region" description="Helical" evidence="6">
    <location>
        <begin position="107"/>
        <end position="130"/>
    </location>
</feature>
<dbReference type="SUPFAM" id="SSF103473">
    <property type="entry name" value="MFS general substrate transporter"/>
    <property type="match status" value="1"/>
</dbReference>
<dbReference type="GO" id="GO:0022857">
    <property type="term" value="F:transmembrane transporter activity"/>
    <property type="evidence" value="ECO:0007669"/>
    <property type="project" value="InterPro"/>
</dbReference>
<feature type="transmembrane region" description="Helical" evidence="6">
    <location>
        <begin position="400"/>
        <end position="420"/>
    </location>
</feature>
<dbReference type="OrthoDB" id="410267at2759"/>
<comment type="subcellular location">
    <subcellularLocation>
        <location evidence="1">Membrane</location>
        <topology evidence="1">Multi-pass membrane protein</topology>
    </subcellularLocation>
</comment>
<dbReference type="AlphaFoldDB" id="A0A8B8EEY3"/>
<feature type="transmembrane region" description="Helical" evidence="6">
    <location>
        <begin position="12"/>
        <end position="36"/>
    </location>
</feature>
<evidence type="ECO:0000256" key="2">
    <source>
        <dbReference type="ARBA" id="ARBA00022448"/>
    </source>
</evidence>
<name>A0A8B8EEY3_CRAVI</name>
<reference evidence="8" key="1">
    <citation type="submission" date="2025-08" db="UniProtKB">
        <authorList>
            <consortium name="RefSeq"/>
        </authorList>
    </citation>
    <scope>IDENTIFICATION</scope>
    <source>
        <tissue evidence="8">Whole sample</tissue>
    </source>
</reference>
<dbReference type="PANTHER" id="PTHR43385:SF1">
    <property type="entry name" value="RIBOFLAVIN TRANSPORTER RIBJ"/>
    <property type="match status" value="1"/>
</dbReference>
<evidence type="ECO:0000256" key="4">
    <source>
        <dbReference type="ARBA" id="ARBA00022989"/>
    </source>
</evidence>
<evidence type="ECO:0000313" key="8">
    <source>
        <dbReference type="RefSeq" id="XP_022338088.1"/>
    </source>
</evidence>
<dbReference type="GeneID" id="111133748"/>
<evidence type="ECO:0000256" key="3">
    <source>
        <dbReference type="ARBA" id="ARBA00022692"/>
    </source>
</evidence>
<organism evidence="7 8">
    <name type="scientific">Crassostrea virginica</name>
    <name type="common">Eastern oyster</name>
    <dbReference type="NCBI Taxonomy" id="6565"/>
    <lineage>
        <taxon>Eukaryota</taxon>
        <taxon>Metazoa</taxon>
        <taxon>Spiralia</taxon>
        <taxon>Lophotrochozoa</taxon>
        <taxon>Mollusca</taxon>
        <taxon>Bivalvia</taxon>
        <taxon>Autobranchia</taxon>
        <taxon>Pteriomorphia</taxon>
        <taxon>Ostreida</taxon>
        <taxon>Ostreoidea</taxon>
        <taxon>Ostreidae</taxon>
        <taxon>Crassostrea</taxon>
    </lineage>
</organism>
<keyword evidence="3 6" id="KW-0812">Transmembrane</keyword>
<feature type="transmembrane region" description="Helical" evidence="6">
    <location>
        <begin position="367"/>
        <end position="388"/>
    </location>
</feature>
<dbReference type="PANTHER" id="PTHR43385">
    <property type="entry name" value="RIBOFLAVIN TRANSPORTER RIBJ"/>
    <property type="match status" value="1"/>
</dbReference>
<dbReference type="KEGG" id="cvn:111133748"/>
<dbReference type="GO" id="GO:0016020">
    <property type="term" value="C:membrane"/>
    <property type="evidence" value="ECO:0007669"/>
    <property type="project" value="UniProtKB-SubCell"/>
</dbReference>
<feature type="transmembrane region" description="Helical" evidence="6">
    <location>
        <begin position="279"/>
        <end position="297"/>
    </location>
</feature>
<feature type="transmembrane region" description="Helical" evidence="6">
    <location>
        <begin position="426"/>
        <end position="450"/>
    </location>
</feature>
<feature type="transmembrane region" description="Helical" evidence="6">
    <location>
        <begin position="56"/>
        <end position="76"/>
    </location>
</feature>
<gene>
    <name evidence="8" type="primary">LOC111133748</name>
</gene>
<feature type="transmembrane region" description="Helical" evidence="6">
    <location>
        <begin position="336"/>
        <end position="355"/>
    </location>
</feature>
<accession>A0A8B8EEY3</accession>
<dbReference type="Pfam" id="PF07690">
    <property type="entry name" value="MFS_1"/>
    <property type="match status" value="2"/>
</dbReference>